<evidence type="ECO:0000256" key="2">
    <source>
        <dbReference type="ARBA" id="ARBA00022679"/>
    </source>
</evidence>
<sequence>MKVNEHQGIYRKSTAPHCDADFFQLSLHPAFFLFRTVLTTSPHTTNGCKMRYTKSPPYFALLGYFPGLTGTQELQKLTASEPLTLQEEYAMQASWRQDADKLTFIICTSPNTPTAPSDLSTMVKVSPETEDAPDRMVGDVNLFLYPCEEGDDVEQQEGCGTEKVDMVGELEIMIARPSARGKGLAKEALQAFIWYISTSLPAILEEYAKGTNDTGKLKSLSYLRVKIDKDNTRSIKLFKSLCFSQVSEPNYFGEVELRSMDIHGGIADATGFARKLSYGD</sequence>
<gene>
    <name evidence="5" type="ORF">CC77DRAFT_1026309</name>
</gene>
<dbReference type="Gene3D" id="3.40.630.30">
    <property type="match status" value="1"/>
</dbReference>
<dbReference type="GeneID" id="29111828"/>
<dbReference type="PANTHER" id="PTHR13256">
    <property type="entry name" value="N-ACETYLTRANSFERASE 9"/>
    <property type="match status" value="1"/>
</dbReference>
<dbReference type="EMBL" id="KV441505">
    <property type="protein sequence ID" value="OAG13894.1"/>
    <property type="molecule type" value="Genomic_DNA"/>
</dbReference>
<feature type="domain" description="N-acetyltransferase" evidence="4">
    <location>
        <begin position="80"/>
        <end position="241"/>
    </location>
</feature>
<evidence type="ECO:0000256" key="3">
    <source>
        <dbReference type="ARBA" id="ARBA00023315"/>
    </source>
</evidence>
<dbReference type="OMA" id="NGHENTT"/>
<reference evidence="5 6" key="1">
    <citation type="submission" date="2016-05" db="EMBL/GenBank/DDBJ databases">
        <title>Comparative analysis of secretome profiles of manganese(II)-oxidizing ascomycete fungi.</title>
        <authorList>
            <consortium name="DOE Joint Genome Institute"/>
            <person name="Zeiner C.A."/>
            <person name="Purvine S.O."/>
            <person name="Zink E.M."/>
            <person name="Wu S."/>
            <person name="Pasa-Tolic L."/>
            <person name="Chaput D.L."/>
            <person name="Haridas S."/>
            <person name="Grigoriev I.V."/>
            <person name="Santelli C.M."/>
            <person name="Hansel C.M."/>
        </authorList>
    </citation>
    <scope>NUCLEOTIDE SEQUENCE [LARGE SCALE GENOMIC DNA]</scope>
    <source>
        <strain evidence="5 6">SRC1lrK2f</strain>
    </source>
</reference>
<keyword evidence="6" id="KW-1185">Reference proteome</keyword>
<dbReference type="Proteomes" id="UP000077248">
    <property type="component" value="Unassembled WGS sequence"/>
</dbReference>
<dbReference type="AlphaFoldDB" id="A0A177D2Q9"/>
<accession>A0A177D2Q9</accession>
<dbReference type="SUPFAM" id="SSF55729">
    <property type="entry name" value="Acyl-CoA N-acyltransferases (Nat)"/>
    <property type="match status" value="1"/>
</dbReference>
<keyword evidence="2" id="KW-0808">Transferase</keyword>
<organism evidence="5 6">
    <name type="scientific">Alternaria alternata</name>
    <name type="common">Alternaria rot fungus</name>
    <name type="synonym">Torula alternata</name>
    <dbReference type="NCBI Taxonomy" id="5599"/>
    <lineage>
        <taxon>Eukaryota</taxon>
        <taxon>Fungi</taxon>
        <taxon>Dikarya</taxon>
        <taxon>Ascomycota</taxon>
        <taxon>Pezizomycotina</taxon>
        <taxon>Dothideomycetes</taxon>
        <taxon>Pleosporomycetidae</taxon>
        <taxon>Pleosporales</taxon>
        <taxon>Pleosporineae</taxon>
        <taxon>Pleosporaceae</taxon>
        <taxon>Alternaria</taxon>
        <taxon>Alternaria sect. Alternaria</taxon>
        <taxon>Alternaria alternata complex</taxon>
    </lineage>
</organism>
<keyword evidence="3" id="KW-0012">Acyltransferase</keyword>
<dbReference type="PANTHER" id="PTHR13256:SF16">
    <property type="entry name" value="ALPHA_BETA-TUBULIN-N-ACETYLTRANSFERASE 9"/>
    <property type="match status" value="1"/>
</dbReference>
<dbReference type="RefSeq" id="XP_018379315.1">
    <property type="nucleotide sequence ID" value="XM_018526234.1"/>
</dbReference>
<dbReference type="GO" id="GO:0008080">
    <property type="term" value="F:N-acetyltransferase activity"/>
    <property type="evidence" value="ECO:0007669"/>
    <property type="project" value="InterPro"/>
</dbReference>
<protein>
    <recommendedName>
        <fullName evidence="4">N-acetyltransferase domain-containing protein</fullName>
    </recommendedName>
</protein>
<evidence type="ECO:0000313" key="6">
    <source>
        <dbReference type="Proteomes" id="UP000077248"/>
    </source>
</evidence>
<evidence type="ECO:0000313" key="5">
    <source>
        <dbReference type="EMBL" id="OAG13894.1"/>
    </source>
</evidence>
<dbReference type="VEuPathDB" id="FungiDB:CC77DRAFT_1026309"/>
<dbReference type="InterPro" id="IPR039135">
    <property type="entry name" value="NAT9-like"/>
</dbReference>
<dbReference type="InterPro" id="IPR000182">
    <property type="entry name" value="GNAT_dom"/>
</dbReference>
<dbReference type="KEGG" id="aalt:CC77DRAFT_1026309"/>
<dbReference type="PROSITE" id="PS50244">
    <property type="entry name" value="S5A_REDUCTASE"/>
    <property type="match status" value="1"/>
</dbReference>
<dbReference type="InterPro" id="IPR016181">
    <property type="entry name" value="Acyl_CoA_acyltransferase"/>
</dbReference>
<dbReference type="STRING" id="5599.A0A177D2Q9"/>
<name>A0A177D2Q9_ALTAL</name>
<dbReference type="Pfam" id="PF13302">
    <property type="entry name" value="Acetyltransf_3"/>
    <property type="match status" value="1"/>
</dbReference>
<comment type="similarity">
    <text evidence="1">Belongs to the acetyltransferase family. GNAT subfamily.</text>
</comment>
<proteinExistence type="inferred from homology"/>
<evidence type="ECO:0000256" key="1">
    <source>
        <dbReference type="ARBA" id="ARBA00009342"/>
    </source>
</evidence>
<evidence type="ECO:0000259" key="4">
    <source>
        <dbReference type="Pfam" id="PF13302"/>
    </source>
</evidence>